<keyword evidence="1" id="KW-0472">Membrane</keyword>
<feature type="transmembrane region" description="Helical" evidence="1">
    <location>
        <begin position="49"/>
        <end position="67"/>
    </location>
</feature>
<evidence type="ECO:0000313" key="3">
    <source>
        <dbReference type="Proteomes" id="UP000001946"/>
    </source>
</evidence>
<gene>
    <name evidence="2" type="ordered locus">DSY1927</name>
</gene>
<dbReference type="InterPro" id="IPR019734">
    <property type="entry name" value="TPR_rpt"/>
</dbReference>
<dbReference type="eggNOG" id="ENOG5033SN5">
    <property type="taxonomic scope" value="Bacteria"/>
</dbReference>
<protein>
    <recommendedName>
        <fullName evidence="4">Tetratricopeptide repeat protein</fullName>
    </recommendedName>
</protein>
<dbReference type="HOGENOM" id="CLU_1072532_0_0_9"/>
<dbReference type="KEGG" id="dsy:DSY1927"/>
<reference evidence="2 3" key="1">
    <citation type="journal article" date="2006" name="J. Bacteriol.">
        <title>Complete genome sequence of the dehalorespiring bacterium Desulfitobacterium hafniense Y51 and comparison with Dehalococcoides ethenogenes 195.</title>
        <authorList>
            <person name="Nonaka H."/>
            <person name="Keresztes G."/>
            <person name="Shinoda Y."/>
            <person name="Ikenaga Y."/>
            <person name="Abe M."/>
            <person name="Naito K."/>
            <person name="Inatomi K."/>
            <person name="Furukawa K."/>
            <person name="Inui M."/>
            <person name="Yukawa H."/>
        </authorList>
    </citation>
    <scope>NUCLEOTIDE SEQUENCE [LARGE SCALE GENOMIC DNA]</scope>
    <source>
        <strain evidence="2 3">Y51</strain>
    </source>
</reference>
<name>Q24W76_DESHY</name>
<dbReference type="InterPro" id="IPR011990">
    <property type="entry name" value="TPR-like_helical_dom_sf"/>
</dbReference>
<organism evidence="2 3">
    <name type="scientific">Desulfitobacterium hafniense (strain Y51)</name>
    <dbReference type="NCBI Taxonomy" id="138119"/>
    <lineage>
        <taxon>Bacteria</taxon>
        <taxon>Bacillati</taxon>
        <taxon>Bacillota</taxon>
        <taxon>Clostridia</taxon>
        <taxon>Eubacteriales</taxon>
        <taxon>Desulfitobacteriaceae</taxon>
        <taxon>Desulfitobacterium</taxon>
    </lineage>
</organism>
<dbReference type="Gene3D" id="1.25.40.10">
    <property type="entry name" value="Tetratricopeptide repeat domain"/>
    <property type="match status" value="1"/>
</dbReference>
<dbReference type="Proteomes" id="UP000001946">
    <property type="component" value="Chromosome"/>
</dbReference>
<dbReference type="SUPFAM" id="SSF48452">
    <property type="entry name" value="TPR-like"/>
    <property type="match status" value="1"/>
</dbReference>
<sequence>MSDIRRLCMRQIQYDLEIIYVYKLYYFFSLLIFICPTSLILGWRFGQMLGLLIFILGFLLAYFLMMHKKSFPTPDKKITARKMAKEITQDSTPLAISHFSSQLYFYFNEKRQAIALLEKYQNTHDPLLCATLADILLREGRPRHALRIVHDNPHHTSDPLLLCVLGHILRQMNEWQAAIRIYELSLALSKKSGFPCNGANRFTQFLLTLSYTATIHHSLGDCYLILKNYSQAKKHYLLGNIRIFDVSLWRTGKVPTTHTA</sequence>
<dbReference type="AlphaFoldDB" id="Q24W76"/>
<feature type="transmembrane region" description="Helical" evidence="1">
    <location>
        <begin position="20"/>
        <end position="43"/>
    </location>
</feature>
<evidence type="ECO:0000256" key="1">
    <source>
        <dbReference type="SAM" id="Phobius"/>
    </source>
</evidence>
<dbReference type="SMART" id="SM00028">
    <property type="entry name" value="TPR"/>
    <property type="match status" value="2"/>
</dbReference>
<keyword evidence="3" id="KW-1185">Reference proteome</keyword>
<proteinExistence type="predicted"/>
<dbReference type="Pfam" id="PF13176">
    <property type="entry name" value="TPR_7"/>
    <property type="match status" value="1"/>
</dbReference>
<evidence type="ECO:0000313" key="2">
    <source>
        <dbReference type="EMBL" id="BAE83716.1"/>
    </source>
</evidence>
<keyword evidence="1" id="KW-0812">Transmembrane</keyword>
<dbReference type="EMBL" id="AP008230">
    <property type="protein sequence ID" value="BAE83716.1"/>
    <property type="molecule type" value="Genomic_DNA"/>
</dbReference>
<accession>Q24W76</accession>
<keyword evidence="1" id="KW-1133">Transmembrane helix</keyword>
<dbReference type="Pfam" id="PF13181">
    <property type="entry name" value="TPR_8"/>
    <property type="match status" value="1"/>
</dbReference>
<evidence type="ECO:0008006" key="4">
    <source>
        <dbReference type="Google" id="ProtNLM"/>
    </source>
</evidence>